<organism evidence="12 13">
    <name type="scientific">Waterburya agarophytonicola KI4</name>
    <dbReference type="NCBI Taxonomy" id="2874699"/>
    <lineage>
        <taxon>Bacteria</taxon>
        <taxon>Bacillati</taxon>
        <taxon>Cyanobacteriota</taxon>
        <taxon>Cyanophyceae</taxon>
        <taxon>Pleurocapsales</taxon>
        <taxon>Hyellaceae</taxon>
        <taxon>Waterburya</taxon>
        <taxon>Waterburya agarophytonicola</taxon>
    </lineage>
</organism>
<dbReference type="SUPFAM" id="SSF56349">
    <property type="entry name" value="DNA breaking-rejoining enzymes"/>
    <property type="match status" value="1"/>
</dbReference>
<evidence type="ECO:0000256" key="3">
    <source>
        <dbReference type="ARBA" id="ARBA00022618"/>
    </source>
</evidence>
<name>A0A964BUX1_9CYAN</name>
<dbReference type="RefSeq" id="WP_229643024.1">
    <property type="nucleotide sequence ID" value="NZ_JADWDC010000140.1"/>
</dbReference>
<keyword evidence="13" id="KW-1185">Reference proteome</keyword>
<evidence type="ECO:0000256" key="8">
    <source>
        <dbReference type="ARBA" id="ARBA00023306"/>
    </source>
</evidence>
<keyword evidence="6 9" id="KW-0238">DNA-binding</keyword>
<dbReference type="Proteomes" id="UP000729733">
    <property type="component" value="Unassembled WGS sequence"/>
</dbReference>
<dbReference type="PANTHER" id="PTHR30349">
    <property type="entry name" value="PHAGE INTEGRASE-RELATED"/>
    <property type="match status" value="1"/>
</dbReference>
<proteinExistence type="predicted"/>
<evidence type="ECO:0000313" key="13">
    <source>
        <dbReference type="Proteomes" id="UP000729733"/>
    </source>
</evidence>
<keyword evidence="8" id="KW-0131">Cell cycle</keyword>
<dbReference type="PROSITE" id="PS51900">
    <property type="entry name" value="CB"/>
    <property type="match status" value="1"/>
</dbReference>
<reference evidence="12" key="1">
    <citation type="journal article" date="2021" name="Antonie Van Leeuwenhoek">
        <title>Draft genome and description of Waterburya agarophytonicola gen. nov. sp. nov. (Pleurocapsales, Cyanobacteria): a seaweed symbiont.</title>
        <authorList>
            <person name="Bonthond G."/>
            <person name="Shalygin S."/>
            <person name="Bayer T."/>
            <person name="Weinberger F."/>
        </authorList>
    </citation>
    <scope>NUCLEOTIDE SEQUENCE</scope>
    <source>
        <strain evidence="12">KI4</strain>
    </source>
</reference>
<keyword evidence="3" id="KW-0132">Cell division</keyword>
<sequence length="305" mass="34847">MKSTSEILVSTKDSINYRDNFAQFLTESERSTYTIKNYLCDLNGFAAWLKSKGNREFTPELITPTDLREYKHHLDETLQLKPKTINRKLSSLRSFFKWAGIEGYFSDNRLPHIPQPIKEQALAPKWLDRLSQYDLYRIVEKGRKTRDIAIVKLLLNTGLRVSELCALTWKDIRITAKKGHLNVNHGKGSKRRVVPLNKDARSALLELGYSQNKDSDRRVFIGQRGAMTPRGIESTLKKYVKQSDLEGISPHQLRHTFCKNLIDAGVSLEKVATLAGHDNLETTRRYCTPSEQDLAAAVELIGEED</sequence>
<feature type="domain" description="Core-binding (CB)" evidence="11">
    <location>
        <begin position="12"/>
        <end position="100"/>
    </location>
</feature>
<evidence type="ECO:0000256" key="9">
    <source>
        <dbReference type="PROSITE-ProRule" id="PRU01248"/>
    </source>
</evidence>
<dbReference type="InterPro" id="IPR044068">
    <property type="entry name" value="CB"/>
</dbReference>
<dbReference type="GO" id="GO:0051301">
    <property type="term" value="P:cell division"/>
    <property type="evidence" value="ECO:0007669"/>
    <property type="project" value="UniProtKB-KW"/>
</dbReference>
<keyword evidence="4" id="KW-0159">Chromosome partition</keyword>
<dbReference type="GO" id="GO:0005737">
    <property type="term" value="C:cytoplasm"/>
    <property type="evidence" value="ECO:0007669"/>
    <property type="project" value="UniProtKB-SubCell"/>
</dbReference>
<keyword evidence="5" id="KW-0229">DNA integration</keyword>
<dbReference type="GO" id="GO:0006310">
    <property type="term" value="P:DNA recombination"/>
    <property type="evidence" value="ECO:0007669"/>
    <property type="project" value="UniProtKB-KW"/>
</dbReference>
<keyword evidence="7" id="KW-0233">DNA recombination</keyword>
<evidence type="ECO:0000259" key="11">
    <source>
        <dbReference type="PROSITE" id="PS51900"/>
    </source>
</evidence>
<keyword evidence="2" id="KW-0963">Cytoplasm</keyword>
<dbReference type="InterPro" id="IPR010998">
    <property type="entry name" value="Integrase_recombinase_N"/>
</dbReference>
<evidence type="ECO:0000259" key="10">
    <source>
        <dbReference type="PROSITE" id="PS51898"/>
    </source>
</evidence>
<evidence type="ECO:0000256" key="4">
    <source>
        <dbReference type="ARBA" id="ARBA00022829"/>
    </source>
</evidence>
<dbReference type="Pfam" id="PF00589">
    <property type="entry name" value="Phage_integrase"/>
    <property type="match status" value="1"/>
</dbReference>
<accession>A0A964BUX1</accession>
<dbReference type="InterPro" id="IPR002104">
    <property type="entry name" value="Integrase_catalytic"/>
</dbReference>
<dbReference type="Gene3D" id="1.10.443.10">
    <property type="entry name" value="Intergrase catalytic core"/>
    <property type="match status" value="1"/>
</dbReference>
<comment type="subcellular location">
    <subcellularLocation>
        <location evidence="1">Cytoplasm</location>
    </subcellularLocation>
</comment>
<protein>
    <submittedName>
        <fullName evidence="12">Tyrosine-type recombinase/integrase</fullName>
    </submittedName>
</protein>
<evidence type="ECO:0000256" key="6">
    <source>
        <dbReference type="ARBA" id="ARBA00023125"/>
    </source>
</evidence>
<dbReference type="InterPro" id="IPR011010">
    <property type="entry name" value="DNA_brk_join_enz"/>
</dbReference>
<dbReference type="GO" id="GO:0003677">
    <property type="term" value="F:DNA binding"/>
    <property type="evidence" value="ECO:0007669"/>
    <property type="project" value="UniProtKB-UniRule"/>
</dbReference>
<dbReference type="Pfam" id="PF02899">
    <property type="entry name" value="Phage_int_SAM_1"/>
    <property type="match status" value="1"/>
</dbReference>
<evidence type="ECO:0000256" key="7">
    <source>
        <dbReference type="ARBA" id="ARBA00023172"/>
    </source>
</evidence>
<dbReference type="PROSITE" id="PS51898">
    <property type="entry name" value="TYR_RECOMBINASE"/>
    <property type="match status" value="1"/>
</dbReference>
<dbReference type="PANTHER" id="PTHR30349:SF77">
    <property type="entry name" value="TYROSINE RECOMBINASE XERC"/>
    <property type="match status" value="1"/>
</dbReference>
<evidence type="ECO:0000256" key="1">
    <source>
        <dbReference type="ARBA" id="ARBA00004496"/>
    </source>
</evidence>
<dbReference type="AlphaFoldDB" id="A0A964BUX1"/>
<comment type="caution">
    <text evidence="12">The sequence shown here is derived from an EMBL/GenBank/DDBJ whole genome shotgun (WGS) entry which is preliminary data.</text>
</comment>
<gene>
    <name evidence="12" type="ORF">I4641_23615</name>
</gene>
<dbReference type="InterPro" id="IPR050090">
    <property type="entry name" value="Tyrosine_recombinase_XerCD"/>
</dbReference>
<dbReference type="GO" id="GO:0015074">
    <property type="term" value="P:DNA integration"/>
    <property type="evidence" value="ECO:0007669"/>
    <property type="project" value="UniProtKB-KW"/>
</dbReference>
<dbReference type="GO" id="GO:0007059">
    <property type="term" value="P:chromosome segregation"/>
    <property type="evidence" value="ECO:0007669"/>
    <property type="project" value="UniProtKB-KW"/>
</dbReference>
<dbReference type="InterPro" id="IPR004107">
    <property type="entry name" value="Integrase_SAM-like_N"/>
</dbReference>
<evidence type="ECO:0000256" key="5">
    <source>
        <dbReference type="ARBA" id="ARBA00022908"/>
    </source>
</evidence>
<dbReference type="Gene3D" id="1.10.150.130">
    <property type="match status" value="1"/>
</dbReference>
<evidence type="ECO:0000256" key="2">
    <source>
        <dbReference type="ARBA" id="ARBA00022490"/>
    </source>
</evidence>
<dbReference type="EMBL" id="JADWDC010000140">
    <property type="protein sequence ID" value="MCC0179925.1"/>
    <property type="molecule type" value="Genomic_DNA"/>
</dbReference>
<feature type="domain" description="Tyr recombinase" evidence="10">
    <location>
        <begin position="112"/>
        <end position="299"/>
    </location>
</feature>
<dbReference type="InterPro" id="IPR013762">
    <property type="entry name" value="Integrase-like_cat_sf"/>
</dbReference>
<evidence type="ECO:0000313" key="12">
    <source>
        <dbReference type="EMBL" id="MCC0179925.1"/>
    </source>
</evidence>